<dbReference type="Gene3D" id="1.20.1280.50">
    <property type="match status" value="1"/>
</dbReference>
<evidence type="ECO:0000259" key="1">
    <source>
        <dbReference type="Pfam" id="PF00646"/>
    </source>
</evidence>
<dbReference type="EMBL" id="JAJJMB010010543">
    <property type="protein sequence ID" value="KAI3907961.1"/>
    <property type="molecule type" value="Genomic_DNA"/>
</dbReference>
<accession>A0AAD4XFI7</accession>
<name>A0AAD4XFI7_9MAGN</name>
<dbReference type="PANTHER" id="PTHR16134:SF119">
    <property type="entry name" value="AT02038P-RELATED"/>
    <property type="match status" value="1"/>
</dbReference>
<dbReference type="CDD" id="cd09917">
    <property type="entry name" value="F-box_SF"/>
    <property type="match status" value="1"/>
</dbReference>
<protein>
    <recommendedName>
        <fullName evidence="1">F-box domain-containing protein</fullName>
    </recommendedName>
</protein>
<organism evidence="2 3">
    <name type="scientific">Papaver atlanticum</name>
    <dbReference type="NCBI Taxonomy" id="357466"/>
    <lineage>
        <taxon>Eukaryota</taxon>
        <taxon>Viridiplantae</taxon>
        <taxon>Streptophyta</taxon>
        <taxon>Embryophyta</taxon>
        <taxon>Tracheophyta</taxon>
        <taxon>Spermatophyta</taxon>
        <taxon>Magnoliopsida</taxon>
        <taxon>Ranunculales</taxon>
        <taxon>Papaveraceae</taxon>
        <taxon>Papaveroideae</taxon>
        <taxon>Papaver</taxon>
    </lineage>
</organism>
<keyword evidence="3" id="KW-1185">Reference proteome</keyword>
<evidence type="ECO:0000313" key="2">
    <source>
        <dbReference type="EMBL" id="KAI3907961.1"/>
    </source>
</evidence>
<dbReference type="InterPro" id="IPR001810">
    <property type="entry name" value="F-box_dom"/>
</dbReference>
<dbReference type="InterPro" id="IPR032675">
    <property type="entry name" value="LRR_dom_sf"/>
</dbReference>
<dbReference type="PANTHER" id="PTHR16134">
    <property type="entry name" value="F-BOX/TPR REPEAT PROTEIN POF3"/>
    <property type="match status" value="1"/>
</dbReference>
<dbReference type="Proteomes" id="UP001202328">
    <property type="component" value="Unassembled WGS sequence"/>
</dbReference>
<reference evidence="2" key="1">
    <citation type="submission" date="2022-04" db="EMBL/GenBank/DDBJ databases">
        <title>A functionally conserved STORR gene fusion in Papaver species that diverged 16.8 million years ago.</title>
        <authorList>
            <person name="Catania T."/>
        </authorList>
    </citation>
    <scope>NUCLEOTIDE SEQUENCE</scope>
    <source>
        <strain evidence="2">S-188037</strain>
    </source>
</reference>
<sequence length="254" mass="28396">MSFLSNGKEKKGSGKIPTSSFITNLPIDCLTLIFKRLKRDDHISFGLTCRQWLVLIVSYSEEGCKNCNIPEVTDFVTSKSPVPFFESKVQTLNLGYCHEQYSDIELPLMFSWFPRLTFICLRSSHMPDKGLEVHVKCCAFLKENWVHFGLSIAAKSLVLAFFECPKTLTHVRVCGCKLKPEGINAIVSGGGIEFLKLHDLDGEGSITSEAVITVSKGCPLLKELILRECQEVELEGWRAVGRYCKNLEVLAVLG</sequence>
<dbReference type="SUPFAM" id="SSF81383">
    <property type="entry name" value="F-box domain"/>
    <property type="match status" value="1"/>
</dbReference>
<feature type="domain" description="F-box" evidence="1">
    <location>
        <begin position="22"/>
        <end position="56"/>
    </location>
</feature>
<dbReference type="AlphaFoldDB" id="A0AAD4XFI7"/>
<dbReference type="Pfam" id="PF00646">
    <property type="entry name" value="F-box"/>
    <property type="match status" value="1"/>
</dbReference>
<dbReference type="Gene3D" id="3.80.10.10">
    <property type="entry name" value="Ribonuclease Inhibitor"/>
    <property type="match status" value="1"/>
</dbReference>
<gene>
    <name evidence="2" type="ORF">MKW98_003606</name>
</gene>
<dbReference type="SUPFAM" id="SSF52047">
    <property type="entry name" value="RNI-like"/>
    <property type="match status" value="1"/>
</dbReference>
<dbReference type="InterPro" id="IPR036047">
    <property type="entry name" value="F-box-like_dom_sf"/>
</dbReference>
<proteinExistence type="predicted"/>
<comment type="caution">
    <text evidence="2">The sequence shown here is derived from an EMBL/GenBank/DDBJ whole genome shotgun (WGS) entry which is preliminary data.</text>
</comment>
<evidence type="ECO:0000313" key="3">
    <source>
        <dbReference type="Proteomes" id="UP001202328"/>
    </source>
</evidence>